<name>A0ABY6N1U9_9ALTE</name>
<dbReference type="GO" id="GO:0003984">
    <property type="term" value="F:acetolactate synthase activity"/>
    <property type="evidence" value="ECO:0007669"/>
    <property type="project" value="UniProtKB-EC"/>
</dbReference>
<dbReference type="InterPro" id="IPR045865">
    <property type="entry name" value="ACT-like_dom_sf"/>
</dbReference>
<accession>A0ABY6N1U9</accession>
<reference evidence="1" key="1">
    <citation type="submission" date="2022-06" db="EMBL/GenBank/DDBJ databases">
        <title>Alkalimarinus sp. nov., isolated from gut of a Alitta virens.</title>
        <authorList>
            <person name="Yang A.I."/>
            <person name="Shin N.-R."/>
        </authorList>
    </citation>
    <scope>NUCLEOTIDE SEQUENCE</scope>
    <source>
        <strain evidence="1">A2M4</strain>
    </source>
</reference>
<evidence type="ECO:0000313" key="2">
    <source>
        <dbReference type="Proteomes" id="UP001163739"/>
    </source>
</evidence>
<protein>
    <submittedName>
        <fullName evidence="1">Acetolactate synthase 2 small subunit</fullName>
        <ecNumber evidence="1">2.2.1.6</ecNumber>
    </submittedName>
</protein>
<dbReference type="EMBL" id="CP100390">
    <property type="protein sequence ID" value="UZE96088.1"/>
    <property type="molecule type" value="Genomic_DNA"/>
</dbReference>
<organism evidence="1 2">
    <name type="scientific">Alkalimarinus alittae</name>
    <dbReference type="NCBI Taxonomy" id="2961619"/>
    <lineage>
        <taxon>Bacteria</taxon>
        <taxon>Pseudomonadati</taxon>
        <taxon>Pseudomonadota</taxon>
        <taxon>Gammaproteobacteria</taxon>
        <taxon>Alteromonadales</taxon>
        <taxon>Alteromonadaceae</taxon>
        <taxon>Alkalimarinus</taxon>
    </lineage>
</organism>
<dbReference type="NCBIfam" id="NF008362">
    <property type="entry name" value="PRK11152.1"/>
    <property type="match status" value="1"/>
</dbReference>
<dbReference type="Gene3D" id="3.30.70.260">
    <property type="match status" value="1"/>
</dbReference>
<evidence type="ECO:0000313" key="1">
    <source>
        <dbReference type="EMBL" id="UZE96088.1"/>
    </source>
</evidence>
<dbReference type="RefSeq" id="WP_265047574.1">
    <property type="nucleotide sequence ID" value="NZ_CP100390.1"/>
</dbReference>
<sequence>MSQIAYNQTTIQFSVENTPAILERLLRTIRVRGFALDNMVMKSNDQLMEIELSVSGERSISMLINQLTKLVGVKDICSLDKSTRERMSA</sequence>
<gene>
    <name evidence="1" type="primary">ilvM</name>
    <name evidence="1" type="ORF">NKI27_18895</name>
</gene>
<dbReference type="EC" id="2.2.1.6" evidence="1"/>
<dbReference type="SUPFAM" id="SSF55021">
    <property type="entry name" value="ACT-like"/>
    <property type="match status" value="1"/>
</dbReference>
<dbReference type="Pfam" id="PF13710">
    <property type="entry name" value="ACT_5"/>
    <property type="match status" value="1"/>
</dbReference>
<dbReference type="Proteomes" id="UP001163739">
    <property type="component" value="Chromosome"/>
</dbReference>
<keyword evidence="1" id="KW-0808">Transferase</keyword>
<keyword evidence="2" id="KW-1185">Reference proteome</keyword>
<proteinExistence type="predicted"/>